<dbReference type="Pfam" id="PF02958">
    <property type="entry name" value="EcKL"/>
    <property type="match status" value="1"/>
</dbReference>
<dbReference type="PANTHER" id="PTHR11012">
    <property type="entry name" value="PROTEIN KINASE-LIKE DOMAIN-CONTAINING"/>
    <property type="match status" value="1"/>
</dbReference>
<dbReference type="InterPro" id="IPR011009">
    <property type="entry name" value="Kinase-like_dom_sf"/>
</dbReference>
<dbReference type="InterPro" id="IPR015897">
    <property type="entry name" value="CHK_kinase-like"/>
</dbReference>
<dbReference type="AlphaFoldDB" id="A0A1B6D2W3"/>
<name>A0A1B6D2W3_9HEMI</name>
<reference evidence="2" key="1">
    <citation type="submission" date="2015-12" db="EMBL/GenBank/DDBJ databases">
        <title>De novo transcriptome assembly of four potential Pierce s Disease insect vectors from Arizona vineyards.</title>
        <authorList>
            <person name="Tassone E.E."/>
        </authorList>
    </citation>
    <scope>NUCLEOTIDE SEQUENCE</scope>
</reference>
<evidence type="ECO:0000259" key="1">
    <source>
        <dbReference type="SMART" id="SM00587"/>
    </source>
</evidence>
<organism evidence="2">
    <name type="scientific">Clastoptera arizonana</name>
    <name type="common">Arizona spittle bug</name>
    <dbReference type="NCBI Taxonomy" id="38151"/>
    <lineage>
        <taxon>Eukaryota</taxon>
        <taxon>Metazoa</taxon>
        <taxon>Ecdysozoa</taxon>
        <taxon>Arthropoda</taxon>
        <taxon>Hexapoda</taxon>
        <taxon>Insecta</taxon>
        <taxon>Pterygota</taxon>
        <taxon>Neoptera</taxon>
        <taxon>Paraneoptera</taxon>
        <taxon>Hemiptera</taxon>
        <taxon>Auchenorrhyncha</taxon>
        <taxon>Cercopoidea</taxon>
        <taxon>Clastopteridae</taxon>
        <taxon>Clastoptera</taxon>
    </lineage>
</organism>
<dbReference type="EMBL" id="GEDC01017325">
    <property type="protein sequence ID" value="JAS19973.1"/>
    <property type="molecule type" value="Transcribed_RNA"/>
</dbReference>
<dbReference type="SMART" id="SM00587">
    <property type="entry name" value="CHK"/>
    <property type="match status" value="1"/>
</dbReference>
<dbReference type="PANTHER" id="PTHR11012:SF47">
    <property type="entry name" value="GH22833P"/>
    <property type="match status" value="1"/>
</dbReference>
<gene>
    <name evidence="2" type="ORF">g.30283</name>
</gene>
<sequence length="349" mass="40663">FFCSTDTLLVRKFFIKRLTKDKQRRDFIHMEESFKNEAIMYTKLLPLIPDIHQIIPKCLFVTEDIVVMSDLRVSGFKMADKRKGLDLSHATLVMKTIGQLHAGTYNLKSTKEYAELVPTMFDYVFHNKMYFNLVEAALKVSLEQIRRVDDGSLDAVVEAVQDLVDNGRTREVFKRMHDSTKLSVLCHGDLWTNNLMFSYTESNTVATVKLMDFQFSRCCSLAVDLWMFFYTSISPHLLNAEYDNLVSVYITSFTSCLRTPEGQGPTEMEIMEEIDSKEMYGFLVSQWFLCGTLRDWSRDWRDLEVMLQDQDSVIERFFKVDEVMGDRIVELARRCLARNVFCSLVDKKD</sequence>
<proteinExistence type="predicted"/>
<dbReference type="SUPFAM" id="SSF56112">
    <property type="entry name" value="Protein kinase-like (PK-like)"/>
    <property type="match status" value="1"/>
</dbReference>
<accession>A0A1B6D2W3</accession>
<dbReference type="Gene3D" id="3.90.1200.10">
    <property type="match status" value="1"/>
</dbReference>
<feature type="domain" description="CHK kinase-like" evidence="1">
    <location>
        <begin position="66"/>
        <end position="259"/>
    </location>
</feature>
<protein>
    <recommendedName>
        <fullName evidence="1">CHK kinase-like domain-containing protein</fullName>
    </recommendedName>
</protein>
<evidence type="ECO:0000313" key="2">
    <source>
        <dbReference type="EMBL" id="JAS19973.1"/>
    </source>
</evidence>
<feature type="non-terminal residue" evidence="2">
    <location>
        <position position="1"/>
    </location>
</feature>
<dbReference type="InterPro" id="IPR004119">
    <property type="entry name" value="EcKL"/>
</dbReference>